<reference evidence="1" key="1">
    <citation type="submission" date="2023-06" db="EMBL/GenBank/DDBJ databases">
        <title>Genome-scale phylogeny and comparative genomics of the fungal order Sordariales.</title>
        <authorList>
            <consortium name="Lawrence Berkeley National Laboratory"/>
            <person name="Hensen N."/>
            <person name="Bonometti L."/>
            <person name="Westerberg I."/>
            <person name="Brannstrom I.O."/>
            <person name="Guillou S."/>
            <person name="Cros-Aarteil S."/>
            <person name="Calhoun S."/>
            <person name="Haridas S."/>
            <person name="Kuo A."/>
            <person name="Mondo S."/>
            <person name="Pangilinan J."/>
            <person name="Riley R."/>
            <person name="LaButti K."/>
            <person name="Andreopoulos B."/>
            <person name="Lipzen A."/>
            <person name="Chen C."/>
            <person name="Yanf M."/>
            <person name="Daum C."/>
            <person name="Ng V."/>
            <person name="Clum A."/>
            <person name="Steindorff A."/>
            <person name="Ohm R."/>
            <person name="Martin F."/>
            <person name="Silar P."/>
            <person name="Natvig D."/>
            <person name="Lalanne C."/>
            <person name="Gautier V."/>
            <person name="Ament-velasquez S.L."/>
            <person name="Kruys A."/>
            <person name="Hutchinson M.I."/>
            <person name="Powell A.J."/>
            <person name="Barry K."/>
            <person name="Miller A.N."/>
            <person name="Grigoriev I.V."/>
            <person name="Debuchy R."/>
            <person name="Gladieux P."/>
            <person name="Thoren M.H."/>
            <person name="Johannesson H."/>
        </authorList>
    </citation>
    <scope>NUCLEOTIDE SEQUENCE</scope>
    <source>
        <strain evidence="1">SMH3187-1</strain>
    </source>
</reference>
<comment type="caution">
    <text evidence="1">The sequence shown here is derived from an EMBL/GenBank/DDBJ whole genome shotgun (WGS) entry which is preliminary data.</text>
</comment>
<gene>
    <name evidence="1" type="ORF">B0T18DRAFT_409757</name>
</gene>
<dbReference type="Proteomes" id="UP001172155">
    <property type="component" value="Unassembled WGS sequence"/>
</dbReference>
<dbReference type="AlphaFoldDB" id="A0AA40EU63"/>
<proteinExistence type="predicted"/>
<protein>
    <submittedName>
        <fullName evidence="1">Uncharacterized protein</fullName>
    </submittedName>
</protein>
<evidence type="ECO:0000313" key="1">
    <source>
        <dbReference type="EMBL" id="KAK0745583.1"/>
    </source>
</evidence>
<organism evidence="1 2">
    <name type="scientific">Schizothecium vesticola</name>
    <dbReference type="NCBI Taxonomy" id="314040"/>
    <lineage>
        <taxon>Eukaryota</taxon>
        <taxon>Fungi</taxon>
        <taxon>Dikarya</taxon>
        <taxon>Ascomycota</taxon>
        <taxon>Pezizomycotina</taxon>
        <taxon>Sordariomycetes</taxon>
        <taxon>Sordariomycetidae</taxon>
        <taxon>Sordariales</taxon>
        <taxon>Schizotheciaceae</taxon>
        <taxon>Schizothecium</taxon>
    </lineage>
</organism>
<accession>A0AA40EU63</accession>
<sequence length="55" mass="5842">MIPPLTLQTYVVSTGRISCSSSTGLISKAPTNDGRDTTALLSFQLPRAAARNKMC</sequence>
<keyword evidence="2" id="KW-1185">Reference proteome</keyword>
<evidence type="ECO:0000313" key="2">
    <source>
        <dbReference type="Proteomes" id="UP001172155"/>
    </source>
</evidence>
<name>A0AA40EU63_9PEZI</name>
<dbReference type="EMBL" id="JAUKUD010000004">
    <property type="protein sequence ID" value="KAK0745583.1"/>
    <property type="molecule type" value="Genomic_DNA"/>
</dbReference>